<protein>
    <submittedName>
        <fullName evidence="5">PP2C domain containing protein</fullName>
    </submittedName>
</protein>
<keyword evidence="6" id="KW-1185">Reference proteome</keyword>
<dbReference type="Pfam" id="PF00481">
    <property type="entry name" value="PP2C"/>
    <property type="match status" value="1"/>
</dbReference>
<dbReference type="SUPFAM" id="SSF81606">
    <property type="entry name" value="PP2C-like"/>
    <property type="match status" value="1"/>
</dbReference>
<dbReference type="PANTHER" id="PTHR13832">
    <property type="entry name" value="PROTEIN PHOSPHATASE 2C"/>
    <property type="match status" value="1"/>
</dbReference>
<dbReference type="Gene3D" id="3.60.40.10">
    <property type="entry name" value="PPM-type phosphatase domain"/>
    <property type="match status" value="1"/>
</dbReference>
<keyword evidence="2" id="KW-0378">Hydrolase</keyword>
<dbReference type="STRING" id="1661398.A0A482W7I7"/>
<sequence length="204" mass="22364">VDNILRANEYTHEFSNGSVKSYDSNQLASNNPIEDTRSEASCLITSGHLVGVFDGHGGGACAQVIAKRLYHYITACLLPYDHLTNYVSSLSTSSPLELIQSYNDKVQFVDDVRDLYKNSFMEFLKDLSEVGYKQGFEMRKALEKAFLRLDDDLSKEALPTNGKINMKTLSVAMSGSVACVAHIDGAHLHIAHVGDCSAVLGKVK</sequence>
<evidence type="ECO:0000259" key="4">
    <source>
        <dbReference type="PROSITE" id="PS51746"/>
    </source>
</evidence>
<accession>A0A482W7I7</accession>
<comment type="caution">
    <text evidence="5">The sequence shown here is derived from an EMBL/GenBank/DDBJ whole genome shotgun (WGS) entry which is preliminary data.</text>
</comment>
<dbReference type="EMBL" id="QDEB01019847">
    <property type="protein sequence ID" value="RZC41140.1"/>
    <property type="molecule type" value="Genomic_DNA"/>
</dbReference>
<dbReference type="InterPro" id="IPR000222">
    <property type="entry name" value="PP2C_BS"/>
</dbReference>
<feature type="non-terminal residue" evidence="5">
    <location>
        <position position="1"/>
    </location>
</feature>
<dbReference type="InterPro" id="IPR036457">
    <property type="entry name" value="PPM-type-like_dom_sf"/>
</dbReference>
<dbReference type="GO" id="GO:0004741">
    <property type="term" value="F:[pyruvate dehydrogenase (acetyl-transferring)]-phosphatase activity"/>
    <property type="evidence" value="ECO:0007669"/>
    <property type="project" value="TreeGrafter"/>
</dbReference>
<proteinExistence type="predicted"/>
<dbReference type="PROSITE" id="PS51746">
    <property type="entry name" value="PPM_2"/>
    <property type="match status" value="1"/>
</dbReference>
<dbReference type="InterPro" id="IPR001932">
    <property type="entry name" value="PPM-type_phosphatase-like_dom"/>
</dbReference>
<gene>
    <name evidence="5" type="ORF">BDFB_010952</name>
</gene>
<evidence type="ECO:0000256" key="1">
    <source>
        <dbReference type="ARBA" id="ARBA00022723"/>
    </source>
</evidence>
<dbReference type="PANTHER" id="PTHR13832:SF792">
    <property type="entry name" value="GM14286P"/>
    <property type="match status" value="1"/>
</dbReference>
<reference evidence="5 6" key="1">
    <citation type="submission" date="2017-03" db="EMBL/GenBank/DDBJ databases">
        <title>Genome of the blue death feigning beetle - Asbolus verrucosus.</title>
        <authorList>
            <person name="Rider S.D."/>
        </authorList>
    </citation>
    <scope>NUCLEOTIDE SEQUENCE [LARGE SCALE GENOMIC DNA]</scope>
    <source>
        <strain evidence="5">Butters</strain>
        <tissue evidence="5">Head and leg muscle</tissue>
    </source>
</reference>
<dbReference type="InterPro" id="IPR015655">
    <property type="entry name" value="PP2C"/>
</dbReference>
<name>A0A482W7I7_ASBVE</name>
<evidence type="ECO:0000313" key="6">
    <source>
        <dbReference type="Proteomes" id="UP000292052"/>
    </source>
</evidence>
<organism evidence="5 6">
    <name type="scientific">Asbolus verrucosus</name>
    <name type="common">Desert ironclad beetle</name>
    <dbReference type="NCBI Taxonomy" id="1661398"/>
    <lineage>
        <taxon>Eukaryota</taxon>
        <taxon>Metazoa</taxon>
        <taxon>Ecdysozoa</taxon>
        <taxon>Arthropoda</taxon>
        <taxon>Hexapoda</taxon>
        <taxon>Insecta</taxon>
        <taxon>Pterygota</taxon>
        <taxon>Neoptera</taxon>
        <taxon>Endopterygota</taxon>
        <taxon>Coleoptera</taxon>
        <taxon>Polyphaga</taxon>
        <taxon>Cucujiformia</taxon>
        <taxon>Tenebrionidae</taxon>
        <taxon>Pimeliinae</taxon>
        <taxon>Asbolus</taxon>
    </lineage>
</organism>
<dbReference type="OrthoDB" id="420076at2759"/>
<evidence type="ECO:0000256" key="2">
    <source>
        <dbReference type="ARBA" id="ARBA00022801"/>
    </source>
</evidence>
<dbReference type="PROSITE" id="PS01032">
    <property type="entry name" value="PPM_1"/>
    <property type="match status" value="1"/>
</dbReference>
<dbReference type="GO" id="GO:0046872">
    <property type="term" value="F:metal ion binding"/>
    <property type="evidence" value="ECO:0007669"/>
    <property type="project" value="UniProtKB-KW"/>
</dbReference>
<evidence type="ECO:0000313" key="5">
    <source>
        <dbReference type="EMBL" id="RZC41140.1"/>
    </source>
</evidence>
<dbReference type="Proteomes" id="UP000292052">
    <property type="component" value="Unassembled WGS sequence"/>
</dbReference>
<dbReference type="AlphaFoldDB" id="A0A482W7I7"/>
<keyword evidence="3" id="KW-0904">Protein phosphatase</keyword>
<dbReference type="GO" id="GO:0005739">
    <property type="term" value="C:mitochondrion"/>
    <property type="evidence" value="ECO:0007669"/>
    <property type="project" value="TreeGrafter"/>
</dbReference>
<feature type="domain" description="PPM-type phosphatase" evidence="4">
    <location>
        <begin position="19"/>
        <end position="204"/>
    </location>
</feature>
<evidence type="ECO:0000256" key="3">
    <source>
        <dbReference type="ARBA" id="ARBA00022912"/>
    </source>
</evidence>
<keyword evidence="1" id="KW-0479">Metal-binding</keyword>